<dbReference type="InterPro" id="IPR028994">
    <property type="entry name" value="Integrin_alpha_N"/>
</dbReference>
<accession>A0A816ELE0</accession>
<gene>
    <name evidence="3" type="ORF">JXQ802_LOCUS54554</name>
    <name evidence="2" type="ORF">PYM288_LOCUS38084</name>
</gene>
<dbReference type="PANTHER" id="PTHR46580:SF4">
    <property type="entry name" value="ATP_GTP-BINDING PROTEIN"/>
    <property type="match status" value="1"/>
</dbReference>
<keyword evidence="4" id="KW-1185">Reference proteome</keyword>
<evidence type="ECO:0008006" key="5">
    <source>
        <dbReference type="Google" id="ProtNLM"/>
    </source>
</evidence>
<dbReference type="EMBL" id="CAJNOH010008891">
    <property type="protein sequence ID" value="CAF1488615.1"/>
    <property type="molecule type" value="Genomic_DNA"/>
</dbReference>
<evidence type="ECO:0000313" key="4">
    <source>
        <dbReference type="Proteomes" id="UP000663870"/>
    </source>
</evidence>
<dbReference type="Pfam" id="PF13517">
    <property type="entry name" value="FG-GAP_3"/>
    <property type="match status" value="1"/>
</dbReference>
<dbReference type="Proteomes" id="UP000663870">
    <property type="component" value="Unassembled WGS sequence"/>
</dbReference>
<dbReference type="PANTHER" id="PTHR46580">
    <property type="entry name" value="SENSOR KINASE-RELATED"/>
    <property type="match status" value="1"/>
</dbReference>
<dbReference type="InterPro" id="IPR013517">
    <property type="entry name" value="FG-GAP"/>
</dbReference>
<dbReference type="Gene3D" id="2.130.10.130">
    <property type="entry name" value="Integrin alpha, N-terminal"/>
    <property type="match status" value="1"/>
</dbReference>
<keyword evidence="1" id="KW-0732">Signal</keyword>
<sequence length="141" mass="15203">MMYSTGYSPSSVAIGDFNNDIRLDIVVGNLNGHNVMVYLGYPKEGFLNQMRLITGNGSRPRSFAFGDFNNDGQTDIAVANSGTNNTGIFLRYGNGAFANQMAYSTDSSPWGVAVGDFNNDTILDIVTVNHGNDTVGIFLGW</sequence>
<name>A0A816ELE0_9BILA</name>
<reference evidence="3" key="1">
    <citation type="submission" date="2021-02" db="EMBL/GenBank/DDBJ databases">
        <authorList>
            <person name="Nowell W R."/>
        </authorList>
    </citation>
    <scope>NUCLEOTIDE SEQUENCE</scope>
</reference>
<evidence type="ECO:0000313" key="2">
    <source>
        <dbReference type="EMBL" id="CAF1488615.1"/>
    </source>
</evidence>
<dbReference type="AlphaFoldDB" id="A0A816ELE0"/>
<proteinExistence type="predicted"/>
<feature type="non-terminal residue" evidence="3">
    <location>
        <position position="141"/>
    </location>
</feature>
<comment type="caution">
    <text evidence="3">The sequence shown here is derived from an EMBL/GenBank/DDBJ whole genome shotgun (WGS) entry which is preliminary data.</text>
</comment>
<protein>
    <recommendedName>
        <fullName evidence="5">VCBS repeat-containing protein</fullName>
    </recommendedName>
</protein>
<organism evidence="3 4">
    <name type="scientific">Rotaria sordida</name>
    <dbReference type="NCBI Taxonomy" id="392033"/>
    <lineage>
        <taxon>Eukaryota</taxon>
        <taxon>Metazoa</taxon>
        <taxon>Spiralia</taxon>
        <taxon>Gnathifera</taxon>
        <taxon>Rotifera</taxon>
        <taxon>Eurotatoria</taxon>
        <taxon>Bdelloidea</taxon>
        <taxon>Philodinida</taxon>
        <taxon>Philodinidae</taxon>
        <taxon>Rotaria</taxon>
    </lineage>
</organism>
<dbReference type="SUPFAM" id="SSF69318">
    <property type="entry name" value="Integrin alpha N-terminal domain"/>
    <property type="match status" value="1"/>
</dbReference>
<evidence type="ECO:0000313" key="3">
    <source>
        <dbReference type="EMBL" id="CAF1650831.1"/>
    </source>
</evidence>
<evidence type="ECO:0000256" key="1">
    <source>
        <dbReference type="ARBA" id="ARBA00022729"/>
    </source>
</evidence>
<dbReference type="Proteomes" id="UP000663854">
    <property type="component" value="Unassembled WGS sequence"/>
</dbReference>
<dbReference type="EMBL" id="CAJNOL010010622">
    <property type="protein sequence ID" value="CAF1650831.1"/>
    <property type="molecule type" value="Genomic_DNA"/>
</dbReference>